<name>A0A6A4VI23_AMPAM</name>
<feature type="transmembrane region" description="Helical" evidence="13">
    <location>
        <begin position="66"/>
        <end position="85"/>
    </location>
</feature>
<dbReference type="GO" id="GO:0071880">
    <property type="term" value="P:adenylate cyclase-activating adrenergic receptor signaling pathway"/>
    <property type="evidence" value="ECO:0007669"/>
    <property type="project" value="TreeGrafter"/>
</dbReference>
<evidence type="ECO:0000313" key="15">
    <source>
        <dbReference type="EMBL" id="KAF0291194.1"/>
    </source>
</evidence>
<keyword evidence="10 11" id="KW-0807">Transducer</keyword>
<evidence type="ECO:0000256" key="12">
    <source>
        <dbReference type="SAM" id="MobiDB-lite"/>
    </source>
</evidence>
<evidence type="ECO:0000256" key="13">
    <source>
        <dbReference type="SAM" id="Phobius"/>
    </source>
</evidence>
<gene>
    <name evidence="15" type="primary">Dop1R1_0</name>
    <name evidence="15" type="ORF">FJT64_010649</name>
</gene>
<comment type="subcellular location">
    <subcellularLocation>
        <location evidence="1">Cell membrane</location>
        <topology evidence="1">Multi-pass membrane protein</topology>
    </subcellularLocation>
</comment>
<protein>
    <submittedName>
        <fullName evidence="15">Dopamine receptor 1</fullName>
    </submittedName>
</protein>
<feature type="region of interest" description="Disordered" evidence="12">
    <location>
        <begin position="354"/>
        <end position="374"/>
    </location>
</feature>
<dbReference type="SUPFAM" id="SSF81321">
    <property type="entry name" value="Family A G protein-coupled receptor-like"/>
    <property type="match status" value="1"/>
</dbReference>
<keyword evidence="6 11" id="KW-0297">G-protein coupled receptor</keyword>
<feature type="transmembrane region" description="Helical" evidence="13">
    <location>
        <begin position="30"/>
        <end position="54"/>
    </location>
</feature>
<dbReference type="AlphaFoldDB" id="A0A6A4VI23"/>
<dbReference type="PROSITE" id="PS00237">
    <property type="entry name" value="G_PROTEIN_RECEP_F1_1"/>
    <property type="match status" value="1"/>
</dbReference>
<evidence type="ECO:0000256" key="3">
    <source>
        <dbReference type="ARBA" id="ARBA00022475"/>
    </source>
</evidence>
<evidence type="ECO:0000256" key="9">
    <source>
        <dbReference type="ARBA" id="ARBA00023170"/>
    </source>
</evidence>
<evidence type="ECO:0000256" key="2">
    <source>
        <dbReference type="ARBA" id="ARBA00010663"/>
    </source>
</evidence>
<evidence type="ECO:0000256" key="5">
    <source>
        <dbReference type="ARBA" id="ARBA00022989"/>
    </source>
</evidence>
<feature type="transmembrane region" description="Helical" evidence="13">
    <location>
        <begin position="145"/>
        <end position="165"/>
    </location>
</feature>
<reference evidence="15 16" key="1">
    <citation type="submission" date="2019-07" db="EMBL/GenBank/DDBJ databases">
        <title>Draft genome assembly of a fouling barnacle, Amphibalanus amphitrite (Darwin, 1854): The first reference genome for Thecostraca.</title>
        <authorList>
            <person name="Kim W."/>
        </authorList>
    </citation>
    <scope>NUCLEOTIDE SEQUENCE [LARGE SCALE GENOMIC DNA]</scope>
    <source>
        <strain evidence="15">SNU_AA5</strain>
        <tissue evidence="15">Soma without cirri and trophi</tissue>
    </source>
</reference>
<dbReference type="GO" id="GO:0043410">
    <property type="term" value="P:positive regulation of MAPK cascade"/>
    <property type="evidence" value="ECO:0007669"/>
    <property type="project" value="TreeGrafter"/>
</dbReference>
<dbReference type="PANTHER" id="PTHR24248:SF187">
    <property type="entry name" value="OCTOPAMINE RECEPTOR BETA-2R"/>
    <property type="match status" value="1"/>
</dbReference>
<organism evidence="15 16">
    <name type="scientific">Amphibalanus amphitrite</name>
    <name type="common">Striped barnacle</name>
    <name type="synonym">Balanus amphitrite</name>
    <dbReference type="NCBI Taxonomy" id="1232801"/>
    <lineage>
        <taxon>Eukaryota</taxon>
        <taxon>Metazoa</taxon>
        <taxon>Ecdysozoa</taxon>
        <taxon>Arthropoda</taxon>
        <taxon>Crustacea</taxon>
        <taxon>Multicrustacea</taxon>
        <taxon>Cirripedia</taxon>
        <taxon>Thoracica</taxon>
        <taxon>Thoracicalcarea</taxon>
        <taxon>Balanomorpha</taxon>
        <taxon>Balanoidea</taxon>
        <taxon>Balanidae</taxon>
        <taxon>Amphibalaninae</taxon>
        <taxon>Amphibalanus</taxon>
    </lineage>
</organism>
<sequence>MATAANDSLSAPALEPPLEDVASLSLGAQVFIGTFLSAIIILAVSGNILVCVAVLTDRNLRKIGNLYIVSLSFADMTLACLVMTFALTNDLLEYWPFGPQYCDTWIAFDVMCSTASILNLCAISLDRYIHIKDPLRYGRWMTKRVVTLSIVGIWLMAALVSFLPISLDLHRPPGRSAEPVDERGLPQCALDLTPLYAVVSSCISFYMPCMVMLAIYSQLYLYAKRHVESIKALTKPVMFGTIDGVAPPPACNRCHVSESKAATTVGFIVGVFLVCYVPFFCVNIVAAFCKTCVPRLVFQTLTWFGYSNSSFNPIIYSIFNVEFREAFARILAKVRRSCVRFCQARLRPSRACGSKSFSSDTRLSPLPGADVDGRRSPYVERVTAI</sequence>
<comment type="similarity">
    <text evidence="2 11">Belongs to the G-protein coupled receptor 1 family.</text>
</comment>
<dbReference type="InterPro" id="IPR017452">
    <property type="entry name" value="GPCR_Rhodpsn_7TM"/>
</dbReference>
<evidence type="ECO:0000256" key="10">
    <source>
        <dbReference type="ARBA" id="ARBA00023224"/>
    </source>
</evidence>
<evidence type="ECO:0000256" key="11">
    <source>
        <dbReference type="RuleBase" id="RU000688"/>
    </source>
</evidence>
<dbReference type="PRINTS" id="PR00237">
    <property type="entry name" value="GPCRRHODOPSN"/>
</dbReference>
<keyword evidence="9 11" id="KW-0675">Receptor</keyword>
<evidence type="ECO:0000256" key="8">
    <source>
        <dbReference type="ARBA" id="ARBA00023157"/>
    </source>
</evidence>
<evidence type="ECO:0000256" key="7">
    <source>
        <dbReference type="ARBA" id="ARBA00023136"/>
    </source>
</evidence>
<dbReference type="Gene3D" id="1.20.1070.10">
    <property type="entry name" value="Rhodopsin 7-helix transmembrane proteins"/>
    <property type="match status" value="1"/>
</dbReference>
<dbReference type="CDD" id="cd15065">
    <property type="entry name" value="7tmA_Ap5-HTB1-like"/>
    <property type="match status" value="1"/>
</dbReference>
<keyword evidence="8" id="KW-1015">Disulfide bond</keyword>
<dbReference type="PRINTS" id="PR00242">
    <property type="entry name" value="DOPAMINER"/>
</dbReference>
<keyword evidence="3" id="KW-1003">Cell membrane</keyword>
<feature type="domain" description="G-protein coupled receptors family 1 profile" evidence="14">
    <location>
        <begin position="46"/>
        <end position="316"/>
    </location>
</feature>
<feature type="transmembrane region" description="Helical" evidence="13">
    <location>
        <begin position="105"/>
        <end position="125"/>
    </location>
</feature>
<evidence type="ECO:0000256" key="6">
    <source>
        <dbReference type="ARBA" id="ARBA00023040"/>
    </source>
</evidence>
<feature type="transmembrane region" description="Helical" evidence="13">
    <location>
        <begin position="265"/>
        <end position="288"/>
    </location>
</feature>
<dbReference type="Proteomes" id="UP000440578">
    <property type="component" value="Unassembled WGS sequence"/>
</dbReference>
<dbReference type="PROSITE" id="PS50262">
    <property type="entry name" value="G_PROTEIN_RECEP_F1_2"/>
    <property type="match status" value="1"/>
</dbReference>
<keyword evidence="7 13" id="KW-0472">Membrane</keyword>
<dbReference type="PANTHER" id="PTHR24248">
    <property type="entry name" value="ADRENERGIC RECEPTOR-RELATED G-PROTEIN COUPLED RECEPTOR"/>
    <property type="match status" value="1"/>
</dbReference>
<dbReference type="Pfam" id="PF00001">
    <property type="entry name" value="7tm_1"/>
    <property type="match status" value="1"/>
</dbReference>
<dbReference type="InterPro" id="IPR000276">
    <property type="entry name" value="GPCR_Rhodpsn"/>
</dbReference>
<proteinExistence type="inferred from homology"/>
<dbReference type="SMART" id="SM01381">
    <property type="entry name" value="7TM_GPCR_Srsx"/>
    <property type="match status" value="1"/>
</dbReference>
<accession>A0A6A4VI23</accession>
<dbReference type="GO" id="GO:0004989">
    <property type="term" value="F:octopamine receptor activity"/>
    <property type="evidence" value="ECO:0007669"/>
    <property type="project" value="TreeGrafter"/>
</dbReference>
<evidence type="ECO:0000259" key="14">
    <source>
        <dbReference type="PROSITE" id="PS50262"/>
    </source>
</evidence>
<dbReference type="FunFam" id="1.20.1070.10:FF:000260">
    <property type="entry name" value="Dopamine receptor 1"/>
    <property type="match status" value="1"/>
</dbReference>
<evidence type="ECO:0000256" key="1">
    <source>
        <dbReference type="ARBA" id="ARBA00004651"/>
    </source>
</evidence>
<keyword evidence="5 13" id="KW-1133">Transmembrane helix</keyword>
<evidence type="ECO:0000256" key="4">
    <source>
        <dbReference type="ARBA" id="ARBA00022692"/>
    </source>
</evidence>
<comment type="caution">
    <text evidence="15">The sequence shown here is derived from an EMBL/GenBank/DDBJ whole genome shotgun (WGS) entry which is preliminary data.</text>
</comment>
<evidence type="ECO:0000313" key="16">
    <source>
        <dbReference type="Proteomes" id="UP000440578"/>
    </source>
</evidence>
<keyword evidence="4 11" id="KW-0812">Transmembrane</keyword>
<dbReference type="EMBL" id="VIIS01001900">
    <property type="protein sequence ID" value="KAF0291194.1"/>
    <property type="molecule type" value="Genomic_DNA"/>
</dbReference>
<dbReference type="GO" id="GO:0005886">
    <property type="term" value="C:plasma membrane"/>
    <property type="evidence" value="ECO:0007669"/>
    <property type="project" value="UniProtKB-SubCell"/>
</dbReference>
<keyword evidence="16" id="KW-1185">Reference proteome</keyword>
<feature type="transmembrane region" description="Helical" evidence="13">
    <location>
        <begin position="195"/>
        <end position="216"/>
    </location>
</feature>
<dbReference type="OrthoDB" id="5957871at2759"/>
<dbReference type="InterPro" id="IPR000929">
    <property type="entry name" value="Dopamine_rcpt"/>
</dbReference>